<reference evidence="2 3" key="1">
    <citation type="submission" date="2019-11" db="EMBL/GenBank/DDBJ databases">
        <title>Whole-genome sequence of a Rhodoblastus acidophilus DSM 142.</title>
        <authorList>
            <person name="Kyndt J.A."/>
            <person name="Meyer T.E."/>
        </authorList>
    </citation>
    <scope>NUCLEOTIDE SEQUENCE [LARGE SCALE GENOMIC DNA]</scope>
    <source>
        <strain evidence="2 3">DSM 142</strain>
    </source>
</reference>
<accession>A0A6N8DR42</accession>
<dbReference type="RefSeq" id="WP_155446986.1">
    <property type="nucleotide sequence ID" value="NZ_JAOQNR010000007.1"/>
</dbReference>
<dbReference type="InterPro" id="IPR029044">
    <property type="entry name" value="Nucleotide-diphossugar_trans"/>
</dbReference>
<dbReference type="InterPro" id="IPR001173">
    <property type="entry name" value="Glyco_trans_2-like"/>
</dbReference>
<feature type="domain" description="Glycosyltransferase 2-like" evidence="1">
    <location>
        <begin position="485"/>
        <end position="598"/>
    </location>
</feature>
<proteinExistence type="predicted"/>
<gene>
    <name evidence="2" type="ORF">GJ654_15005</name>
</gene>
<dbReference type="PANTHER" id="PTHR43179">
    <property type="entry name" value="RHAMNOSYLTRANSFERASE WBBL"/>
    <property type="match status" value="1"/>
</dbReference>
<sequence length="777" mass="83883">MSEHTITATLFLSGPQVAGHAFDRENPFRRLVVELLLDGRPAGLARAEFFDPDLARDGQGDGCHGFVFTPPPGALAQAKNLELRLANTDVALARLDAPLAAADKPGPRGEARWLGGLRLNGWLAEGVSDGFVRALVDGKVVAQARAGSWAHLDDGAAPRPRRAFDLFLPETFADGRAHQAQVIDDSGQELLGSPVFFVAFADGLARFIRDGADLESQRLRAEFFDEVMPQALPFSAIGAWKERFAPPPRPAREAPVAVVLIGETDAQDSLATLEAQQGCDWLAAVLDTREAARFDIASLTQFLDQDASACDAIVFALGGTVFEPGALSLLAEALDKFPSAPWAYADFSLTGADGSEWAVAHGAFDYERLLEQGAGALFFAARRDFLRAALQAGADSLFRICTFAFDRRRTRGPRQSAPLDAMPVHVPGFLARLPRFDARALTPALMRAVKSHFDARHAPARIDAAAGFAFPRLRLTRLPASGKVSILIPTRDRVDLLKPCIDSLFATADLGAHEIIVLDNESSAPETLTYFEELSARGLRVFRVGGAFNFSRIINAGAAVATGQYLLLLNNDIEALHKGWLEEMLGRMIEPDVGAVGAHLLWPSGVVQHGGVTLGPRLAAAHAFNDRIDGDPGYADLLLAAHECSAATAACLLTEKRLFDAAGGFDALNFPVNFNDVDYCLKLRAQGLRVVQTPHARLLHRESASRGRDEAPDKAKRMQRELRNLRAAWGEALVADPGYSPLLSLDPIPWSALAWPPRASAPRQPGFPSRRAVPLGF</sequence>
<name>A0A6N8DR42_RHOAC</name>
<keyword evidence="2" id="KW-0808">Transferase</keyword>
<dbReference type="Proteomes" id="UP000439113">
    <property type="component" value="Unassembled WGS sequence"/>
</dbReference>
<organism evidence="2 3">
    <name type="scientific">Rhodoblastus acidophilus</name>
    <name type="common">Rhodopseudomonas acidophila</name>
    <dbReference type="NCBI Taxonomy" id="1074"/>
    <lineage>
        <taxon>Bacteria</taxon>
        <taxon>Pseudomonadati</taxon>
        <taxon>Pseudomonadota</taxon>
        <taxon>Alphaproteobacteria</taxon>
        <taxon>Hyphomicrobiales</taxon>
        <taxon>Rhodoblastaceae</taxon>
        <taxon>Rhodoblastus</taxon>
    </lineage>
</organism>
<evidence type="ECO:0000313" key="2">
    <source>
        <dbReference type="EMBL" id="MTV32296.1"/>
    </source>
</evidence>
<dbReference type="PANTHER" id="PTHR43179:SF7">
    <property type="entry name" value="RHAMNOSYLTRANSFERASE WBBL"/>
    <property type="match status" value="1"/>
</dbReference>
<dbReference type="OrthoDB" id="9783791at2"/>
<dbReference type="SUPFAM" id="SSF53448">
    <property type="entry name" value="Nucleotide-diphospho-sugar transferases"/>
    <property type="match status" value="1"/>
</dbReference>
<dbReference type="AlphaFoldDB" id="A0A6N8DR42"/>
<protein>
    <submittedName>
        <fullName evidence="2">Glycosyltransferase</fullName>
    </submittedName>
</protein>
<dbReference type="Gene3D" id="3.90.550.10">
    <property type="entry name" value="Spore Coat Polysaccharide Biosynthesis Protein SpsA, Chain A"/>
    <property type="match status" value="1"/>
</dbReference>
<evidence type="ECO:0000259" key="1">
    <source>
        <dbReference type="Pfam" id="PF00535"/>
    </source>
</evidence>
<evidence type="ECO:0000313" key="3">
    <source>
        <dbReference type="Proteomes" id="UP000439113"/>
    </source>
</evidence>
<dbReference type="Pfam" id="PF00535">
    <property type="entry name" value="Glycos_transf_2"/>
    <property type="match status" value="1"/>
</dbReference>
<comment type="caution">
    <text evidence="2">The sequence shown here is derived from an EMBL/GenBank/DDBJ whole genome shotgun (WGS) entry which is preliminary data.</text>
</comment>
<dbReference type="GO" id="GO:0016740">
    <property type="term" value="F:transferase activity"/>
    <property type="evidence" value="ECO:0007669"/>
    <property type="project" value="UniProtKB-KW"/>
</dbReference>
<dbReference type="EMBL" id="WNKS01000015">
    <property type="protein sequence ID" value="MTV32296.1"/>
    <property type="molecule type" value="Genomic_DNA"/>
</dbReference>